<gene>
    <name evidence="4" type="ORF">OF850_17000</name>
</gene>
<evidence type="ECO:0000256" key="2">
    <source>
        <dbReference type="ARBA" id="ARBA00023315"/>
    </source>
</evidence>
<dbReference type="PROSITE" id="PS51186">
    <property type="entry name" value="GNAT"/>
    <property type="match status" value="1"/>
</dbReference>
<feature type="domain" description="N-acetyltransferase" evidence="3">
    <location>
        <begin position="7"/>
        <end position="149"/>
    </location>
</feature>
<dbReference type="InterPro" id="IPR050832">
    <property type="entry name" value="Bact_Acetyltransf"/>
</dbReference>
<dbReference type="InterPro" id="IPR016181">
    <property type="entry name" value="Acyl_CoA_acyltransferase"/>
</dbReference>
<evidence type="ECO:0000313" key="4">
    <source>
        <dbReference type="EMBL" id="MCW8087333.1"/>
    </source>
</evidence>
<dbReference type="EMBL" id="JAPFQI010000015">
    <property type="protein sequence ID" value="MCW8087333.1"/>
    <property type="molecule type" value="Genomic_DNA"/>
</dbReference>
<dbReference type="PANTHER" id="PTHR43877">
    <property type="entry name" value="AMINOALKYLPHOSPHONATE N-ACETYLTRANSFERASE-RELATED-RELATED"/>
    <property type="match status" value="1"/>
</dbReference>
<proteinExistence type="predicted"/>
<organism evidence="4 5">
    <name type="scientific">Sabulicella glaciei</name>
    <dbReference type="NCBI Taxonomy" id="2984948"/>
    <lineage>
        <taxon>Bacteria</taxon>
        <taxon>Pseudomonadati</taxon>
        <taxon>Pseudomonadota</taxon>
        <taxon>Alphaproteobacteria</taxon>
        <taxon>Acetobacterales</taxon>
        <taxon>Acetobacteraceae</taxon>
        <taxon>Sabulicella</taxon>
    </lineage>
</organism>
<sequence length="149" mass="15794">MTSRHGLEIRTATPGDAAGLAELLESAGHALSERDLTERLGALRHASGTVLVAVQWGPPSGLVVLHWYPTLDDARPTAQVTTLLVGSEERRRGIGRLLIKAASQAARSAGCGRLEVLVGPEEPSLRGFCRATGFSEAGGRFTRSLRKQG</sequence>
<reference evidence="4 5" key="1">
    <citation type="submission" date="2022-10" db="EMBL/GenBank/DDBJ databases">
        <title>Roseococcus glaciei nov., sp. nov., isolated from glacier.</title>
        <authorList>
            <person name="Liu Q."/>
            <person name="Xin Y.-H."/>
        </authorList>
    </citation>
    <scope>NUCLEOTIDE SEQUENCE [LARGE SCALE GENOMIC DNA]</scope>
    <source>
        <strain evidence="4 5">MDT2-1-1</strain>
    </source>
</reference>
<evidence type="ECO:0000259" key="3">
    <source>
        <dbReference type="PROSITE" id="PS51186"/>
    </source>
</evidence>
<keyword evidence="5" id="KW-1185">Reference proteome</keyword>
<dbReference type="SUPFAM" id="SSF55729">
    <property type="entry name" value="Acyl-CoA N-acyltransferases (Nat)"/>
    <property type="match status" value="1"/>
</dbReference>
<keyword evidence="1" id="KW-0808">Transferase</keyword>
<dbReference type="CDD" id="cd04301">
    <property type="entry name" value="NAT_SF"/>
    <property type="match status" value="1"/>
</dbReference>
<dbReference type="PANTHER" id="PTHR43877:SF1">
    <property type="entry name" value="ACETYLTRANSFERASE"/>
    <property type="match status" value="1"/>
</dbReference>
<protein>
    <submittedName>
        <fullName evidence="4">GNAT family N-acetyltransferase</fullName>
    </submittedName>
</protein>
<dbReference type="RefSeq" id="WP_301591514.1">
    <property type="nucleotide sequence ID" value="NZ_JAPFQI010000015.1"/>
</dbReference>
<keyword evidence="2" id="KW-0012">Acyltransferase</keyword>
<dbReference type="InterPro" id="IPR000182">
    <property type="entry name" value="GNAT_dom"/>
</dbReference>
<comment type="caution">
    <text evidence="4">The sequence shown here is derived from an EMBL/GenBank/DDBJ whole genome shotgun (WGS) entry which is preliminary data.</text>
</comment>
<dbReference type="Gene3D" id="3.40.630.30">
    <property type="match status" value="1"/>
</dbReference>
<evidence type="ECO:0000256" key="1">
    <source>
        <dbReference type="ARBA" id="ARBA00022679"/>
    </source>
</evidence>
<dbReference type="Proteomes" id="UP001526430">
    <property type="component" value="Unassembled WGS sequence"/>
</dbReference>
<evidence type="ECO:0000313" key="5">
    <source>
        <dbReference type="Proteomes" id="UP001526430"/>
    </source>
</evidence>
<accession>A0ABT3NYT8</accession>
<name>A0ABT3NYT8_9PROT</name>
<dbReference type="Pfam" id="PF00583">
    <property type="entry name" value="Acetyltransf_1"/>
    <property type="match status" value="1"/>
</dbReference>